<dbReference type="InterPro" id="IPR025309">
    <property type="entry name" value="KTSC_dom"/>
</dbReference>
<dbReference type="RefSeq" id="WP_168134333.1">
    <property type="nucleotide sequence ID" value="NZ_JAAVJH010000005.1"/>
</dbReference>
<comment type="caution">
    <text evidence="2">The sequence shown here is derived from an EMBL/GenBank/DDBJ whole genome shotgun (WGS) entry which is preliminary data.</text>
</comment>
<sequence>MRARRLKSSLIDRVVFDDEAETLRVSFRGSGRSYTYFGVPRAIYDALTTARSAGRFFNEAIRGHFAVQSNRRRYPLES</sequence>
<feature type="domain" description="KTSC" evidence="1">
    <location>
        <begin position="7"/>
        <end position="65"/>
    </location>
</feature>
<evidence type="ECO:0000313" key="3">
    <source>
        <dbReference type="Proteomes" id="UP000732399"/>
    </source>
</evidence>
<evidence type="ECO:0000313" key="2">
    <source>
        <dbReference type="EMBL" id="NJR78784.1"/>
    </source>
</evidence>
<evidence type="ECO:0000259" key="1">
    <source>
        <dbReference type="Pfam" id="PF13619"/>
    </source>
</evidence>
<accession>A0ABX1CLF7</accession>
<dbReference type="EMBL" id="JAAVJH010000005">
    <property type="protein sequence ID" value="NJR78784.1"/>
    <property type="molecule type" value="Genomic_DNA"/>
</dbReference>
<gene>
    <name evidence="2" type="ORF">HBH26_09315</name>
</gene>
<proteinExistence type="predicted"/>
<protein>
    <submittedName>
        <fullName evidence="2">KTSC domain-containing protein</fullName>
    </submittedName>
</protein>
<dbReference type="Proteomes" id="UP000732399">
    <property type="component" value="Unassembled WGS sequence"/>
</dbReference>
<dbReference type="Pfam" id="PF13619">
    <property type="entry name" value="KTSC"/>
    <property type="match status" value="1"/>
</dbReference>
<keyword evidence="3" id="KW-1185">Reference proteome</keyword>
<reference evidence="2 3" key="1">
    <citation type="submission" date="2020-03" db="EMBL/GenBank/DDBJ databases">
        <authorList>
            <person name="Wang L."/>
            <person name="He N."/>
            <person name="Li Y."/>
            <person name="Fang Y."/>
            <person name="Zhang F."/>
        </authorList>
    </citation>
    <scope>NUCLEOTIDE SEQUENCE [LARGE SCALE GENOMIC DNA]</scope>
    <source>
        <strain evidence="2 3">36D10-4-7</strain>
    </source>
</reference>
<name>A0ABX1CLF7_9SPHN</name>
<organism evidence="2 3">
    <name type="scientific">Sphingomonas corticis</name>
    <dbReference type="NCBI Taxonomy" id="2722791"/>
    <lineage>
        <taxon>Bacteria</taxon>
        <taxon>Pseudomonadati</taxon>
        <taxon>Pseudomonadota</taxon>
        <taxon>Alphaproteobacteria</taxon>
        <taxon>Sphingomonadales</taxon>
        <taxon>Sphingomonadaceae</taxon>
        <taxon>Sphingomonas</taxon>
    </lineage>
</organism>